<dbReference type="STRING" id="398512.Bccel_3168"/>
<name>A0A0L6JR84_9FIRM</name>
<keyword evidence="2" id="KW-1185">Reference proteome</keyword>
<comment type="caution">
    <text evidence="1">The sequence shown here is derived from an EMBL/GenBank/DDBJ whole genome shotgun (WGS) entry which is preliminary data.</text>
</comment>
<proteinExistence type="predicted"/>
<dbReference type="RefSeq" id="WP_036942089.1">
    <property type="nucleotide sequence ID" value="NZ_JQKC01000017.1"/>
</dbReference>
<gene>
    <name evidence="1" type="ORF">Bccel_3168</name>
</gene>
<reference evidence="2" key="1">
    <citation type="submission" date="2015-07" db="EMBL/GenBank/DDBJ databases">
        <title>Near-Complete Genome Sequence of the Cellulolytic Bacterium Bacteroides (Pseudobacteroides) cellulosolvens ATCC 35603.</title>
        <authorList>
            <person name="Dassa B."/>
            <person name="Utturkar S.M."/>
            <person name="Klingeman D.M."/>
            <person name="Hurt R.A."/>
            <person name="Keller M."/>
            <person name="Xu J."/>
            <person name="Reddy Y.H.K."/>
            <person name="Borovok I."/>
            <person name="Grinberg I.R."/>
            <person name="Lamed R."/>
            <person name="Zhivin O."/>
            <person name="Bayer E.A."/>
            <person name="Brown S.D."/>
        </authorList>
    </citation>
    <scope>NUCLEOTIDE SEQUENCE [LARGE SCALE GENOMIC DNA]</scope>
    <source>
        <strain evidence="2">DSM 2933</strain>
    </source>
</reference>
<organism evidence="1 2">
    <name type="scientific">Pseudobacteroides cellulosolvens ATCC 35603 = DSM 2933</name>
    <dbReference type="NCBI Taxonomy" id="398512"/>
    <lineage>
        <taxon>Bacteria</taxon>
        <taxon>Bacillati</taxon>
        <taxon>Bacillota</taxon>
        <taxon>Clostridia</taxon>
        <taxon>Eubacteriales</taxon>
        <taxon>Oscillospiraceae</taxon>
        <taxon>Pseudobacteroides</taxon>
    </lineage>
</organism>
<evidence type="ECO:0008006" key="3">
    <source>
        <dbReference type="Google" id="ProtNLM"/>
    </source>
</evidence>
<sequence length="166" mass="18985">MEIKKIECPTEITLSQYIDHDIDIQRIVDIEIHISKCDECLKKVRRLTEYHESLKALKAKSEFFECYKNSNEDILSMPAASSANNNSVAIATTKDGKYTIKVVPFLHENSFMIEVQVLDKNLHGTLIIENEDGVIIKAPIVNGFAREEIHNRIDLKDVSIRVEVEK</sequence>
<evidence type="ECO:0000313" key="2">
    <source>
        <dbReference type="Proteomes" id="UP000036923"/>
    </source>
</evidence>
<protein>
    <recommendedName>
        <fullName evidence="3">Zinc-finger domain-containing protein</fullName>
    </recommendedName>
</protein>
<dbReference type="EMBL" id="LGTC01000001">
    <property type="protein sequence ID" value="KNY27897.1"/>
    <property type="molecule type" value="Genomic_DNA"/>
</dbReference>
<dbReference type="AlphaFoldDB" id="A0A0L6JR84"/>
<evidence type="ECO:0000313" key="1">
    <source>
        <dbReference type="EMBL" id="KNY27897.1"/>
    </source>
</evidence>
<dbReference type="Proteomes" id="UP000036923">
    <property type="component" value="Unassembled WGS sequence"/>
</dbReference>
<accession>A0A0L6JR84</accession>